<reference evidence="1" key="1">
    <citation type="submission" date="2021-11" db="EMBL/GenBank/DDBJ databases">
        <authorList>
            <person name="Rodrigo-Torres L."/>
            <person name="Arahal R. D."/>
            <person name="Lucena T."/>
        </authorList>
    </citation>
    <scope>NUCLEOTIDE SEQUENCE</scope>
    <source>
        <strain evidence="1">CECT 7929</strain>
    </source>
</reference>
<protein>
    <recommendedName>
        <fullName evidence="3">DUF4303 domain-containing protein</fullName>
    </recommendedName>
</protein>
<dbReference type="InterPro" id="IPR025409">
    <property type="entry name" value="DUF4303"/>
</dbReference>
<evidence type="ECO:0008006" key="3">
    <source>
        <dbReference type="Google" id="ProtNLM"/>
    </source>
</evidence>
<dbReference type="Proteomes" id="UP000838672">
    <property type="component" value="Unassembled WGS sequence"/>
</dbReference>
<keyword evidence="2" id="KW-1185">Reference proteome</keyword>
<evidence type="ECO:0000313" key="2">
    <source>
        <dbReference type="Proteomes" id="UP000838672"/>
    </source>
</evidence>
<dbReference type="EMBL" id="CAKLDI010000001">
    <property type="protein sequence ID" value="CAH0533353.1"/>
    <property type="molecule type" value="Genomic_DNA"/>
</dbReference>
<dbReference type="Pfam" id="PF14136">
    <property type="entry name" value="DUF4303"/>
    <property type="match status" value="1"/>
</dbReference>
<comment type="caution">
    <text evidence="1">The sequence shown here is derived from an EMBL/GenBank/DDBJ whole genome shotgun (WGS) entry which is preliminary data.</text>
</comment>
<proteinExistence type="predicted"/>
<organism evidence="1 2">
    <name type="scientific">Vibrio stylophorae</name>
    <dbReference type="NCBI Taxonomy" id="659351"/>
    <lineage>
        <taxon>Bacteria</taxon>
        <taxon>Pseudomonadati</taxon>
        <taxon>Pseudomonadota</taxon>
        <taxon>Gammaproteobacteria</taxon>
        <taxon>Vibrionales</taxon>
        <taxon>Vibrionaceae</taxon>
        <taxon>Vibrio</taxon>
    </lineage>
</organism>
<gene>
    <name evidence="1" type="ORF">VST7929_01219</name>
</gene>
<dbReference type="RefSeq" id="WP_237467871.1">
    <property type="nucleotide sequence ID" value="NZ_CAKLDI010000001.1"/>
</dbReference>
<name>A0ABN8DU50_9VIBR</name>
<evidence type="ECO:0000313" key="1">
    <source>
        <dbReference type="EMBL" id="CAH0533353.1"/>
    </source>
</evidence>
<accession>A0ABN8DU50</accession>
<sequence length="193" mass="21597">MEQPDYKMIEQAFVEAGTAAIDALSQSALNDIYAFCFDIDIEQGQFSIAANDNANYEAHCLAYEAEWGYVASEDRGIKSVRYSADEFAWFACDCDKLAKVRRLLDDLAQQIYDYLDEDDFADEALAEVSHIEAKVLETAISAIHALKKPMKTLNQSNDFIAFVTQNDADNSALKGLMKASLGEKAFRKLFTDE</sequence>